<accession>A0ABD3Q3C5</accession>
<feature type="region of interest" description="Disordered" evidence="1">
    <location>
        <begin position="1155"/>
        <end position="1201"/>
    </location>
</feature>
<protein>
    <recommendedName>
        <fullName evidence="4">Calmodulin</fullName>
    </recommendedName>
</protein>
<sequence>MRYDPLTFARSTGCTKSLDENHVDKLDNYVQQRMFYETERRNGVLDKRERALYNNPPRTIAYQFNLPSDSKSITRPSSATVSVKRARANPPFAVLLYSMKLSPLLAASSIPAALVSSSQASLHEKGRHSIFDGRQRSNANNAIDDTGDDDVADLIQQYHSVNSGFHSLDKLTFRQANSTNATVDGDMPSNAPTPFGASITPPPSLVADDGFYYEETVNDNDSPTVDQANASESASVDTSLSYLQFEQCKTDMRASDANGDSLLSYAEYMNFVKINAANNGYGQYLTGGPTLRLGNLPYEYTLAFYGTACLCALLGEGGDCCLGNRTSVHIYHSYDGENVTVVDNTTPTPGSNATPGVGGGGGNATTIDVGGAENDDFDSGGVVDVDVGGGGTNATTMPTEYENSLWRDLPLPIQYAYTVLGYSQTSWDDGFPIPESRNMTWDELTLEMRGAASYIGYTQQMWDGQTTARRRRRMDVLGNANATVVDGGAQNGTVVVGGAQNDSVVEAGEENETGLQALLDQEKYTRNFCTEVYLAHGITKSPSHAPTTYPPTLTKVTMTPSVASSETITRVPSTSPPVVEMSSATPTYNPTSGTGAPIPSSPVSLPPVGGGNAPTPNPIVSLPVSFPPVGVGNVPTAMPLATGGTGAPILSTPVSFPPVGVGNVPTPNPNPLPTTTPPISLSTSTPTISRSASFPPTPGSSTTVTTPPVISSTASPTGKVVTVTFPPSSASSDVHSVFIQYGISSNCGVTAFDVLNANDNTIADGLISATESLVVNILNSTFPRNEDAGTRGGGHKIFHEELTKTYAEIYAEAGAKKSGDDVSKGFELTNMYVSNNLGLISKPIGDSNTGLDESVTEMESTNVETSSYLTLSHEQSRLFDVEIDTNDTNDRTGRNKRKRKKKIRQSKQKALGSNSNTRKLPSLITVTPHEYRRNLVYYTPAYPVTITDVEDVLDQACPAGVNCMRVFSTVKVVLEEGDNADAVDIAITQGVAAAFNDGSFFQAIPPQTIFCPGETAPPFTSSTDVPAPTTLAPASAPLSSQPSAGLTSTETQPSSGSPTPFESVTNEPSAGTANLSSGAPSTLPTAGFALSTSQPSPGSIATPTIAPAPGLTGSESTSPSTVSIAFTSKPTLGATNVPPWALPADTEAPTVGVGAASSIPTFTPTATPTKATETSLSPTSSSSSANTDGASSPSSSASLSPVGNLRVEITYDIANDCGLDSEAIMNETNNTLKTGLIAATTVSAIDILNQTFPRGDGTPSKKRGVRARRQLKHNTLTSHYSLTQTLDHAVHRNLVYYTDEFPVTIDRIIDVTENCPEGNSCLLIVSTITTVLEPGDDSDAVKNALVDGMTESFNTGSFYENIPPDTIICPGERRK</sequence>
<feature type="compositionally biased region" description="Polar residues" evidence="1">
    <location>
        <begin position="1113"/>
        <end position="1122"/>
    </location>
</feature>
<dbReference type="Proteomes" id="UP001516023">
    <property type="component" value="Unassembled WGS sequence"/>
</dbReference>
<evidence type="ECO:0000313" key="2">
    <source>
        <dbReference type="EMBL" id="KAL3794384.1"/>
    </source>
</evidence>
<feature type="region of interest" description="Disordered" evidence="1">
    <location>
        <begin position="560"/>
        <end position="595"/>
    </location>
</feature>
<reference evidence="2 3" key="1">
    <citation type="journal article" date="2020" name="G3 (Bethesda)">
        <title>Improved Reference Genome for Cyclotella cryptica CCMP332, a Model for Cell Wall Morphogenesis, Salinity Adaptation, and Lipid Production in Diatoms (Bacillariophyta).</title>
        <authorList>
            <person name="Roberts W.R."/>
            <person name="Downey K.M."/>
            <person name="Ruck E.C."/>
            <person name="Traller J.C."/>
            <person name="Alverson A.J."/>
        </authorList>
    </citation>
    <scope>NUCLEOTIDE SEQUENCE [LARGE SCALE GENOMIC DNA]</scope>
    <source>
        <strain evidence="2 3">CCMP332</strain>
    </source>
</reference>
<name>A0ABD3Q3C5_9STRA</name>
<organism evidence="2 3">
    <name type="scientific">Cyclotella cryptica</name>
    <dbReference type="NCBI Taxonomy" id="29204"/>
    <lineage>
        <taxon>Eukaryota</taxon>
        <taxon>Sar</taxon>
        <taxon>Stramenopiles</taxon>
        <taxon>Ochrophyta</taxon>
        <taxon>Bacillariophyta</taxon>
        <taxon>Coscinodiscophyceae</taxon>
        <taxon>Thalassiosirophycidae</taxon>
        <taxon>Stephanodiscales</taxon>
        <taxon>Stephanodiscaceae</taxon>
        <taxon>Cyclotella</taxon>
    </lineage>
</organism>
<feature type="compositionally biased region" description="Polar residues" evidence="1">
    <location>
        <begin position="560"/>
        <end position="573"/>
    </location>
</feature>
<feature type="region of interest" description="Disordered" evidence="1">
    <location>
        <begin position="1012"/>
        <end position="1122"/>
    </location>
</feature>
<feature type="compositionally biased region" description="Polar residues" evidence="1">
    <location>
        <begin position="582"/>
        <end position="594"/>
    </location>
</feature>
<feature type="region of interest" description="Disordered" evidence="1">
    <location>
        <begin position="882"/>
        <end position="919"/>
    </location>
</feature>
<feature type="compositionally biased region" description="Low complexity" evidence="1">
    <location>
        <begin position="1026"/>
        <end position="1044"/>
    </location>
</feature>
<evidence type="ECO:0000256" key="1">
    <source>
        <dbReference type="SAM" id="MobiDB-lite"/>
    </source>
</evidence>
<keyword evidence="3" id="KW-1185">Reference proteome</keyword>
<comment type="caution">
    <text evidence="2">The sequence shown here is derived from an EMBL/GenBank/DDBJ whole genome shotgun (WGS) entry which is preliminary data.</text>
</comment>
<evidence type="ECO:0000313" key="3">
    <source>
        <dbReference type="Proteomes" id="UP001516023"/>
    </source>
</evidence>
<feature type="compositionally biased region" description="Polar residues" evidence="1">
    <location>
        <begin position="1045"/>
        <end position="1102"/>
    </location>
</feature>
<feature type="region of interest" description="Disordered" evidence="1">
    <location>
        <begin position="680"/>
        <end position="715"/>
    </location>
</feature>
<evidence type="ECO:0008006" key="4">
    <source>
        <dbReference type="Google" id="ProtNLM"/>
    </source>
</evidence>
<proteinExistence type="predicted"/>
<gene>
    <name evidence="2" type="ORF">HJC23_012921</name>
</gene>
<dbReference type="EMBL" id="JABMIG020000081">
    <property type="protein sequence ID" value="KAL3794384.1"/>
    <property type="molecule type" value="Genomic_DNA"/>
</dbReference>
<feature type="compositionally biased region" description="Basic residues" evidence="1">
    <location>
        <begin position="894"/>
        <end position="907"/>
    </location>
</feature>